<name>A0A398CFH2_9BURK</name>
<gene>
    <name evidence="1" type="ORF">D3F03_05165</name>
</gene>
<dbReference type="AlphaFoldDB" id="A0A398CFH2"/>
<protein>
    <submittedName>
        <fullName evidence="1">Lipo-like protein</fullName>
    </submittedName>
</protein>
<dbReference type="InterPro" id="IPR038765">
    <property type="entry name" value="Papain-like_cys_pep_sf"/>
</dbReference>
<proteinExistence type="predicted"/>
<comment type="caution">
    <text evidence="1">The sequence shown here is derived from an EMBL/GenBank/DDBJ whole genome shotgun (WGS) entry which is preliminary data.</text>
</comment>
<evidence type="ECO:0000313" key="2">
    <source>
        <dbReference type="Proteomes" id="UP000266302"/>
    </source>
</evidence>
<dbReference type="SUPFAM" id="SSF54001">
    <property type="entry name" value="Cysteine proteinases"/>
    <property type="match status" value="1"/>
</dbReference>
<reference evidence="1 2" key="1">
    <citation type="submission" date="2018-09" db="EMBL/GenBank/DDBJ databases">
        <title>Draft genome of Simplicispira sp. NY-02.</title>
        <authorList>
            <person name="Im W.T."/>
        </authorList>
    </citation>
    <scope>NUCLEOTIDE SEQUENCE [LARGE SCALE GENOMIC DNA]</scope>
    <source>
        <strain evidence="1 2">NY-02</strain>
    </source>
</reference>
<organism evidence="1 2">
    <name type="scientific">Simplicispira hankyongi</name>
    <dbReference type="NCBI Taxonomy" id="2315688"/>
    <lineage>
        <taxon>Bacteria</taxon>
        <taxon>Pseudomonadati</taxon>
        <taxon>Pseudomonadota</taxon>
        <taxon>Betaproteobacteria</taxon>
        <taxon>Burkholderiales</taxon>
        <taxon>Comamonadaceae</taxon>
        <taxon>Simplicispira</taxon>
    </lineage>
</organism>
<keyword evidence="2" id="KW-1185">Reference proteome</keyword>
<dbReference type="OrthoDB" id="1550427at2"/>
<sequence>MFHSLLLSLGRALARYLSQPHTSIQTGMPTDRAALAQQLQPGDVLLIEGNSRVSTVIKYFTQSTWSHAAFFVGPQLGGFNALGEPYLLIEADMLDGVCKRPLSHYYTYPTRICRPIGLSATDLQQVLMEITSKLGAQYDLRNVFDLARYFLPALPVHGLWRRRLLALGSGDPTRAICSSLIAEAFQSVGYPLLPTITVDRQEDPERHHAVTETIFHIHDRRLFAPRDFDVSPYFEIVKPTLTEDFDFHQIHWG</sequence>
<dbReference type="RefSeq" id="WP_119108222.1">
    <property type="nucleotide sequence ID" value="NZ_QXJC01000001.1"/>
</dbReference>
<dbReference type="Gene3D" id="3.90.1720.10">
    <property type="entry name" value="endopeptidase domain like (from Nostoc punctiforme)"/>
    <property type="match status" value="1"/>
</dbReference>
<accession>A0A398CFH2</accession>
<evidence type="ECO:0000313" key="1">
    <source>
        <dbReference type="EMBL" id="RID99778.1"/>
    </source>
</evidence>
<dbReference type="EMBL" id="QXJC01000001">
    <property type="protein sequence ID" value="RID99778.1"/>
    <property type="molecule type" value="Genomic_DNA"/>
</dbReference>
<dbReference type="Proteomes" id="UP000266302">
    <property type="component" value="Unassembled WGS sequence"/>
</dbReference>